<keyword evidence="8" id="KW-0492">Microsome</keyword>
<reference evidence="16" key="1">
    <citation type="thesis" date="2020" institute="ProQuest LLC" country="789 East Eisenhower Parkway, Ann Arbor, MI, USA">
        <title>Comparative Genomics and Chromosome Evolution.</title>
        <authorList>
            <person name="Mudd A.B."/>
        </authorList>
    </citation>
    <scope>NUCLEOTIDE SEQUENCE</scope>
    <source>
        <strain evidence="16">HN-11 Male</strain>
        <tissue evidence="16">Kidney and liver</tissue>
    </source>
</reference>
<evidence type="ECO:0000256" key="2">
    <source>
        <dbReference type="ARBA" id="ARBA00004524"/>
    </source>
</evidence>
<evidence type="ECO:0000256" key="8">
    <source>
        <dbReference type="ARBA" id="ARBA00022848"/>
    </source>
</evidence>
<dbReference type="InterPro" id="IPR036396">
    <property type="entry name" value="Cyt_P450_sf"/>
</dbReference>
<gene>
    <name evidence="16" type="ORF">GDO78_015745</name>
</gene>
<dbReference type="GO" id="GO:0008392">
    <property type="term" value="F:arachidonate epoxygenase activity"/>
    <property type="evidence" value="ECO:0007669"/>
    <property type="project" value="TreeGrafter"/>
</dbReference>
<dbReference type="PANTHER" id="PTHR24300">
    <property type="entry name" value="CYTOCHROME P450 508A4-RELATED"/>
    <property type="match status" value="1"/>
</dbReference>
<keyword evidence="12 15" id="KW-0472">Membrane</keyword>
<dbReference type="GO" id="GO:0006805">
    <property type="term" value="P:xenobiotic metabolic process"/>
    <property type="evidence" value="ECO:0007669"/>
    <property type="project" value="TreeGrafter"/>
</dbReference>
<dbReference type="InterPro" id="IPR017972">
    <property type="entry name" value="Cyt_P450_CS"/>
</dbReference>
<accession>A0A8J6EKN6</accession>
<dbReference type="GO" id="GO:0020037">
    <property type="term" value="F:heme binding"/>
    <property type="evidence" value="ECO:0007669"/>
    <property type="project" value="InterPro"/>
</dbReference>
<dbReference type="PANTHER" id="PTHR24300:SF394">
    <property type="entry name" value="CYTOCHROME P450 2H2"/>
    <property type="match status" value="1"/>
</dbReference>
<evidence type="ECO:0000313" key="16">
    <source>
        <dbReference type="EMBL" id="KAG9471128.1"/>
    </source>
</evidence>
<organism evidence="16 17">
    <name type="scientific">Eleutherodactylus coqui</name>
    <name type="common">Puerto Rican coqui</name>
    <dbReference type="NCBI Taxonomy" id="57060"/>
    <lineage>
        <taxon>Eukaryota</taxon>
        <taxon>Metazoa</taxon>
        <taxon>Chordata</taxon>
        <taxon>Craniata</taxon>
        <taxon>Vertebrata</taxon>
        <taxon>Euteleostomi</taxon>
        <taxon>Amphibia</taxon>
        <taxon>Batrachia</taxon>
        <taxon>Anura</taxon>
        <taxon>Neobatrachia</taxon>
        <taxon>Hyloidea</taxon>
        <taxon>Eleutherodactylidae</taxon>
        <taxon>Eleutherodactylinae</taxon>
        <taxon>Eleutherodactylus</taxon>
        <taxon>Eleutherodactylus</taxon>
    </lineage>
</organism>
<proteinExistence type="inferred from homology"/>
<dbReference type="InterPro" id="IPR001128">
    <property type="entry name" value="Cyt_P450"/>
</dbReference>
<comment type="subcellular location">
    <subcellularLocation>
        <location evidence="3">Endoplasmic reticulum membrane</location>
    </subcellularLocation>
    <subcellularLocation>
        <location evidence="2">Microsome membrane</location>
    </subcellularLocation>
</comment>
<keyword evidence="17" id="KW-1185">Reference proteome</keyword>
<name>A0A8J6EKN6_ELECQ</name>
<evidence type="ECO:0000256" key="5">
    <source>
        <dbReference type="ARBA" id="ARBA00022617"/>
    </source>
</evidence>
<dbReference type="SUPFAM" id="SSF48264">
    <property type="entry name" value="Cytochrome P450"/>
    <property type="match status" value="1"/>
</dbReference>
<keyword evidence="7" id="KW-0256">Endoplasmic reticulum</keyword>
<dbReference type="GO" id="GO:0005506">
    <property type="term" value="F:iron ion binding"/>
    <property type="evidence" value="ECO:0007669"/>
    <property type="project" value="InterPro"/>
</dbReference>
<dbReference type="PROSITE" id="PS00086">
    <property type="entry name" value="CYTOCHROME_P450"/>
    <property type="match status" value="1"/>
</dbReference>
<comment type="cofactor">
    <cofactor evidence="1 13">
        <name>heme</name>
        <dbReference type="ChEBI" id="CHEBI:30413"/>
    </cofactor>
</comment>
<evidence type="ECO:0000256" key="15">
    <source>
        <dbReference type="SAM" id="Phobius"/>
    </source>
</evidence>
<evidence type="ECO:0000256" key="3">
    <source>
        <dbReference type="ARBA" id="ARBA00004586"/>
    </source>
</evidence>
<dbReference type="PRINTS" id="PR00463">
    <property type="entry name" value="EP450I"/>
</dbReference>
<dbReference type="GO" id="GO:0019373">
    <property type="term" value="P:epoxygenase P450 pathway"/>
    <property type="evidence" value="ECO:0007669"/>
    <property type="project" value="TreeGrafter"/>
</dbReference>
<dbReference type="InterPro" id="IPR050182">
    <property type="entry name" value="Cytochrome_P450_fam2"/>
</dbReference>
<sequence>MALNIAATLLLATGVTLLIYLIKWWGRVKQKNLPPGPTPLPGLGNIFQISTSELPQSLVKLSKTYGPVYTIYIANLRAIVLIGYDAVKEALVDCSDAFSDRGDTGAGEIFNKDFGVIASNGERWKTLRRFSLTTLRNFGMGKRSIEERIQEEARCLAEKFLKDKDTPINPEYILRRAVSNVICSVVFGERFDYEDQKFLTLLSYMNDIIQLFSSRSGQLLNIFPSIMPYMPGPHQKIFKATDKMKQFIKEVMNRHRATLDENCPRDFIDCFLIRMEEEKKNVGTQFHEENLQGTILDLFFAGTETSSMTLRYGFLILLKYPEIQEKIHKEIDNVIGRDRCPSIEDKSRMPYTEAVIHEIQRFADIVPMGVPHSISKDTTFRGYHIPKGSLVFPVLTSVLKDPKQFKNPNEFNPGNFLNEKGCFKGKSDAFMPFSVGKRMCMGEGLARMELFLFLTTILQRFTLKPTIDRKNLSIRPEPNTNASRPYPYQMYAVPRF</sequence>
<evidence type="ECO:0000256" key="9">
    <source>
        <dbReference type="ARBA" id="ARBA00023002"/>
    </source>
</evidence>
<dbReference type="OrthoDB" id="1055148at2759"/>
<keyword evidence="9 14" id="KW-0560">Oxidoreductase</keyword>
<dbReference type="EMBL" id="WNTK01000178">
    <property type="protein sequence ID" value="KAG9471128.1"/>
    <property type="molecule type" value="Genomic_DNA"/>
</dbReference>
<dbReference type="InterPro" id="IPR002401">
    <property type="entry name" value="Cyt_P450_E_grp-I"/>
</dbReference>
<feature type="transmembrane region" description="Helical" evidence="15">
    <location>
        <begin position="6"/>
        <end position="25"/>
    </location>
</feature>
<evidence type="ECO:0000256" key="14">
    <source>
        <dbReference type="RuleBase" id="RU000461"/>
    </source>
</evidence>
<dbReference type="Proteomes" id="UP000770717">
    <property type="component" value="Unassembled WGS sequence"/>
</dbReference>
<keyword evidence="15" id="KW-1133">Transmembrane helix</keyword>
<dbReference type="FunFam" id="1.10.630.10:FF:000001">
    <property type="entry name" value="Cytochrome P450, family 2"/>
    <property type="match status" value="1"/>
</dbReference>
<evidence type="ECO:0000256" key="11">
    <source>
        <dbReference type="ARBA" id="ARBA00023033"/>
    </source>
</evidence>
<keyword evidence="11 14" id="KW-0503">Monooxygenase</keyword>
<evidence type="ECO:0000256" key="6">
    <source>
        <dbReference type="ARBA" id="ARBA00022723"/>
    </source>
</evidence>
<evidence type="ECO:0000256" key="4">
    <source>
        <dbReference type="ARBA" id="ARBA00010617"/>
    </source>
</evidence>
<dbReference type="InterPro" id="IPR008067">
    <property type="entry name" value="Cyt_P450_E_grp-I_CYP2A-like"/>
</dbReference>
<dbReference type="Gene3D" id="1.10.630.10">
    <property type="entry name" value="Cytochrome P450"/>
    <property type="match status" value="1"/>
</dbReference>
<keyword evidence="15" id="KW-0812">Transmembrane</keyword>
<comment type="similarity">
    <text evidence="4 14">Belongs to the cytochrome P450 family.</text>
</comment>
<keyword evidence="5 13" id="KW-0349">Heme</keyword>
<evidence type="ECO:0000313" key="17">
    <source>
        <dbReference type="Proteomes" id="UP000770717"/>
    </source>
</evidence>
<feature type="binding site" description="axial binding residue" evidence="13">
    <location>
        <position position="440"/>
    </location>
    <ligand>
        <name>heme</name>
        <dbReference type="ChEBI" id="CHEBI:30413"/>
    </ligand>
    <ligandPart>
        <name>Fe</name>
        <dbReference type="ChEBI" id="CHEBI:18248"/>
    </ligandPart>
</feature>
<evidence type="ECO:0000256" key="1">
    <source>
        <dbReference type="ARBA" id="ARBA00001971"/>
    </source>
</evidence>
<dbReference type="GO" id="GO:0016712">
    <property type="term" value="F:oxidoreductase activity, acting on paired donors, with incorporation or reduction of molecular oxygen, reduced flavin or flavoprotein as one donor, and incorporation of one atom of oxygen"/>
    <property type="evidence" value="ECO:0007669"/>
    <property type="project" value="InterPro"/>
</dbReference>
<evidence type="ECO:0000256" key="12">
    <source>
        <dbReference type="ARBA" id="ARBA00023136"/>
    </source>
</evidence>
<evidence type="ECO:0000256" key="7">
    <source>
        <dbReference type="ARBA" id="ARBA00022824"/>
    </source>
</evidence>
<dbReference type="AlphaFoldDB" id="A0A8J6EKN6"/>
<comment type="caution">
    <text evidence="16">The sequence shown here is derived from an EMBL/GenBank/DDBJ whole genome shotgun (WGS) entry which is preliminary data.</text>
</comment>
<keyword evidence="10 13" id="KW-0408">Iron</keyword>
<dbReference type="PRINTS" id="PR00385">
    <property type="entry name" value="P450"/>
</dbReference>
<dbReference type="PRINTS" id="PR01684">
    <property type="entry name" value="EP450ICYP2A"/>
</dbReference>
<dbReference type="GO" id="GO:0005789">
    <property type="term" value="C:endoplasmic reticulum membrane"/>
    <property type="evidence" value="ECO:0007669"/>
    <property type="project" value="UniProtKB-SubCell"/>
</dbReference>
<evidence type="ECO:0000256" key="13">
    <source>
        <dbReference type="PIRSR" id="PIRSR602401-1"/>
    </source>
</evidence>
<protein>
    <submittedName>
        <fullName evidence="16">Uncharacterized protein</fullName>
    </submittedName>
</protein>
<keyword evidence="6 13" id="KW-0479">Metal-binding</keyword>
<dbReference type="Pfam" id="PF00067">
    <property type="entry name" value="p450"/>
    <property type="match status" value="1"/>
</dbReference>
<evidence type="ECO:0000256" key="10">
    <source>
        <dbReference type="ARBA" id="ARBA00023004"/>
    </source>
</evidence>